<dbReference type="EMBL" id="JACXBF010000128">
    <property type="protein sequence ID" value="MBD2800048.1"/>
    <property type="molecule type" value="Genomic_DNA"/>
</dbReference>
<name>A0AAW3YPT8_9GAMM</name>
<comment type="caution">
    <text evidence="1">The sequence shown here is derived from an EMBL/GenBank/DDBJ whole genome shotgun (WGS) entry which is preliminary data.</text>
</comment>
<dbReference type="Proteomes" id="UP001193920">
    <property type="component" value="Unassembled WGS sequence"/>
</dbReference>
<sequence length="186" mass="22038">MNKAIDFYMEPMMFFRSTDFLSGYSKKLEGYESINCKENALKVFFAQDLPEPYMIWSDFFSDLISQVYLHKDYEQADKNIPIRMNSSNEDDIKSAIRKRKLFLARKKQGFIDNIEYNTFLAEVSDECHYILHMISLSRYLFPLNKNTKLEEIFSIFKKGLMPCGITKDKKIVVFNPQILRMNQTIQ</sequence>
<accession>A0AAW3YPT8</accession>
<dbReference type="AlphaFoldDB" id="A0AAW3YPT8"/>
<reference evidence="1" key="1">
    <citation type="submission" date="2020-09" db="EMBL/GenBank/DDBJ databases">
        <authorList>
            <person name="Palma L."/>
            <person name="Caballero P."/>
            <person name="Berry C."/>
            <person name="Del Valle E."/>
        </authorList>
    </citation>
    <scope>NUCLEOTIDE SEQUENCE</scope>
    <source>
        <strain evidence="1">M</strain>
    </source>
</reference>
<evidence type="ECO:0000313" key="1">
    <source>
        <dbReference type="EMBL" id="MBD2800048.1"/>
    </source>
</evidence>
<dbReference type="RefSeq" id="WP_323868635.1">
    <property type="nucleotide sequence ID" value="NZ_JACXBF010000128.1"/>
</dbReference>
<protein>
    <submittedName>
        <fullName evidence="1">Uncharacterized protein</fullName>
    </submittedName>
</protein>
<reference evidence="1" key="2">
    <citation type="journal article" date="2024" name="Toxins">
        <title>Genome Sequence Analysis of Native Xenorhabdus Strains Isolated from Entomopathogenic Nematodes in Argentina.</title>
        <authorList>
            <person name="Palma L."/>
            <person name="Frizzo L."/>
            <person name="Kaiser S."/>
            <person name="Berry C."/>
            <person name="Caballero P."/>
            <person name="Bode H.B."/>
            <person name="Del Valle E.E."/>
        </authorList>
    </citation>
    <scope>NUCLEOTIDE SEQUENCE</scope>
    <source>
        <strain evidence="1">M</strain>
    </source>
</reference>
<gene>
    <name evidence="1" type="ORF">ID854_06140</name>
</gene>
<proteinExistence type="predicted"/>
<organism evidence="1">
    <name type="scientific">Xenorhabdus szentirmaii</name>
    <dbReference type="NCBI Taxonomy" id="290112"/>
    <lineage>
        <taxon>Bacteria</taxon>
        <taxon>Pseudomonadati</taxon>
        <taxon>Pseudomonadota</taxon>
        <taxon>Gammaproteobacteria</taxon>
        <taxon>Enterobacterales</taxon>
        <taxon>Morganellaceae</taxon>
        <taxon>Xenorhabdus</taxon>
    </lineage>
</organism>